<dbReference type="InterPro" id="IPR002104">
    <property type="entry name" value="Integrase_catalytic"/>
</dbReference>
<organism evidence="8 9">
    <name type="scientific">Hydrogenophaga atypica</name>
    <dbReference type="NCBI Taxonomy" id="249409"/>
    <lineage>
        <taxon>Bacteria</taxon>
        <taxon>Pseudomonadati</taxon>
        <taxon>Pseudomonadota</taxon>
        <taxon>Betaproteobacteria</taxon>
        <taxon>Burkholderiales</taxon>
        <taxon>Comamonadaceae</taxon>
        <taxon>Hydrogenophaga</taxon>
    </lineage>
</organism>
<dbReference type="InterPro" id="IPR022169">
    <property type="entry name" value="DUF3701"/>
</dbReference>
<dbReference type="PROSITE" id="PS51900">
    <property type="entry name" value="CB"/>
    <property type="match status" value="1"/>
</dbReference>
<accession>A0ABW2QQ55</accession>
<keyword evidence="2" id="KW-0229">DNA integration</keyword>
<protein>
    <submittedName>
        <fullName evidence="8">Phage integrase family protein</fullName>
    </submittedName>
</protein>
<dbReference type="SUPFAM" id="SSF56349">
    <property type="entry name" value="DNA breaking-rejoining enzymes"/>
    <property type="match status" value="1"/>
</dbReference>
<dbReference type="InterPro" id="IPR010998">
    <property type="entry name" value="Integrase_recombinase_N"/>
</dbReference>
<dbReference type="InterPro" id="IPR044068">
    <property type="entry name" value="CB"/>
</dbReference>
<evidence type="ECO:0000259" key="7">
    <source>
        <dbReference type="PROSITE" id="PS51900"/>
    </source>
</evidence>
<gene>
    <name evidence="8" type="ORF">ACFQPB_21990</name>
</gene>
<dbReference type="EMBL" id="JBHTCA010000035">
    <property type="protein sequence ID" value="MFC7411535.1"/>
    <property type="molecule type" value="Genomic_DNA"/>
</dbReference>
<keyword evidence="9" id="KW-1185">Reference proteome</keyword>
<dbReference type="InterPro" id="IPR011010">
    <property type="entry name" value="DNA_brk_join_enz"/>
</dbReference>
<dbReference type="InterPro" id="IPR013762">
    <property type="entry name" value="Integrase-like_cat_sf"/>
</dbReference>
<evidence type="ECO:0000256" key="4">
    <source>
        <dbReference type="ARBA" id="ARBA00023172"/>
    </source>
</evidence>
<dbReference type="Pfam" id="PF00589">
    <property type="entry name" value="Phage_integrase"/>
    <property type="match status" value="1"/>
</dbReference>
<evidence type="ECO:0000256" key="1">
    <source>
        <dbReference type="ARBA" id="ARBA00008857"/>
    </source>
</evidence>
<evidence type="ECO:0000313" key="9">
    <source>
        <dbReference type="Proteomes" id="UP001596501"/>
    </source>
</evidence>
<name>A0ABW2QQ55_9BURK</name>
<evidence type="ECO:0000256" key="5">
    <source>
        <dbReference type="PROSITE-ProRule" id="PRU01248"/>
    </source>
</evidence>
<feature type="domain" description="Core-binding (CB)" evidence="7">
    <location>
        <begin position="310"/>
        <end position="414"/>
    </location>
</feature>
<proteinExistence type="inferred from homology"/>
<dbReference type="PANTHER" id="PTHR30349">
    <property type="entry name" value="PHAGE INTEGRASE-RELATED"/>
    <property type="match status" value="1"/>
</dbReference>
<keyword evidence="4" id="KW-0233">DNA recombination</keyword>
<dbReference type="Gene3D" id="1.10.150.130">
    <property type="match status" value="1"/>
</dbReference>
<dbReference type="Proteomes" id="UP001596501">
    <property type="component" value="Unassembled WGS sequence"/>
</dbReference>
<comment type="similarity">
    <text evidence="1">Belongs to the 'phage' integrase family.</text>
</comment>
<sequence>MQSLVFVLCHTWRSGIFPAIKIMNVILSADLIGAPRKRGRPSGPSQFIHLDGLRLHDFAFMRAVAEGVDVVSAARRYLPVDQVDASAAGALEQALRARMVAQLQGRGENDLAKALAKVSGTSSDGTGEEAESLEAFAEQFDADMYSERELQELFLERQQQAAGRRGSVERAEQICALDHLQSLCAVRPTPQDHVGQWFSATVAKRLVASGMPTLFTLVDGINARGRLWHRGVPGLGVDRARRLLEWLLDHESCLGVTLSVRVLEGMGSLRPASPSVPVTEVRGVMRLVVDTPTRDQLDLRAGGANALGASTDAQALQAWLDTLTLRSTHTQRAYRRDVERLLWWAHEQGKSLAGLTVQDALEHVRFLENPPSHWVNPLPSRRDAVDWAPMRGPLGGPAIQRALAAINNLYGFLVQTHYLLANPFAYLGHWRAPKRAPDALRGLSRSHIELMQCCLHRMAENPAKRRLVALLALLETTGVRLSELSASTWGDIQLARSGDSECQVLKVMGKGRVERLVPLKPSVLAALRAHAADRVGVAYHGGLFTLPGEDVPLVSSLASSFGRARNRYSESEPVSGSGGALSAAGVHRVLKGFFRQVASSTSDPQLRGTFYRASCHWLRHTFAHEVLQASQGDLPAVQQLLGHSSIATTGIYVTADMASRARAIAALPDLFAGIKVN</sequence>
<dbReference type="PANTHER" id="PTHR30349:SF41">
    <property type="entry name" value="INTEGRASE_RECOMBINASE PROTEIN MJ0367-RELATED"/>
    <property type="match status" value="1"/>
</dbReference>
<dbReference type="RefSeq" id="WP_382228069.1">
    <property type="nucleotide sequence ID" value="NZ_JBHTCA010000035.1"/>
</dbReference>
<dbReference type="InterPro" id="IPR050090">
    <property type="entry name" value="Tyrosine_recombinase_XerCD"/>
</dbReference>
<dbReference type="PROSITE" id="PS51898">
    <property type="entry name" value="TYR_RECOMBINASE"/>
    <property type="match status" value="1"/>
</dbReference>
<comment type="caution">
    <text evidence="8">The sequence shown here is derived from an EMBL/GenBank/DDBJ whole genome shotgun (WGS) entry which is preliminary data.</text>
</comment>
<dbReference type="Pfam" id="PF12482">
    <property type="entry name" value="DUF3701"/>
    <property type="match status" value="1"/>
</dbReference>
<feature type="domain" description="Tyr recombinase" evidence="6">
    <location>
        <begin position="435"/>
        <end position="666"/>
    </location>
</feature>
<evidence type="ECO:0000259" key="6">
    <source>
        <dbReference type="PROSITE" id="PS51898"/>
    </source>
</evidence>
<reference evidence="9" key="1">
    <citation type="journal article" date="2019" name="Int. J. Syst. Evol. Microbiol.">
        <title>The Global Catalogue of Microorganisms (GCM) 10K type strain sequencing project: providing services to taxonomists for standard genome sequencing and annotation.</title>
        <authorList>
            <consortium name="The Broad Institute Genomics Platform"/>
            <consortium name="The Broad Institute Genome Sequencing Center for Infectious Disease"/>
            <person name="Wu L."/>
            <person name="Ma J."/>
        </authorList>
    </citation>
    <scope>NUCLEOTIDE SEQUENCE [LARGE SCALE GENOMIC DNA]</scope>
    <source>
        <strain evidence="9">CGMCC 1.12371</strain>
    </source>
</reference>
<evidence type="ECO:0000313" key="8">
    <source>
        <dbReference type="EMBL" id="MFC7411535.1"/>
    </source>
</evidence>
<evidence type="ECO:0000256" key="3">
    <source>
        <dbReference type="ARBA" id="ARBA00023125"/>
    </source>
</evidence>
<evidence type="ECO:0000256" key="2">
    <source>
        <dbReference type="ARBA" id="ARBA00022908"/>
    </source>
</evidence>
<keyword evidence="3 5" id="KW-0238">DNA-binding</keyword>
<dbReference type="Gene3D" id="1.10.443.10">
    <property type="entry name" value="Intergrase catalytic core"/>
    <property type="match status" value="1"/>
</dbReference>